<dbReference type="Pfam" id="PF12079">
    <property type="entry name" value="DUF3558"/>
    <property type="match status" value="1"/>
</dbReference>
<evidence type="ECO:0000256" key="1">
    <source>
        <dbReference type="SAM" id="MobiDB-lite"/>
    </source>
</evidence>
<evidence type="ECO:0008006" key="5">
    <source>
        <dbReference type="Google" id="ProtNLM"/>
    </source>
</evidence>
<dbReference type="OrthoDB" id="3685825at2"/>
<dbReference type="InterPro" id="IPR024520">
    <property type="entry name" value="DUF3558"/>
</dbReference>
<evidence type="ECO:0000313" key="3">
    <source>
        <dbReference type="EMBL" id="RSM84211.1"/>
    </source>
</evidence>
<evidence type="ECO:0000256" key="2">
    <source>
        <dbReference type="SAM" id="SignalP"/>
    </source>
</evidence>
<dbReference type="RefSeq" id="WP_125727272.1">
    <property type="nucleotide sequence ID" value="NZ_QHKI01000017.1"/>
</dbReference>
<comment type="caution">
    <text evidence="3">The sequence shown here is derived from an EMBL/GenBank/DDBJ whole genome shotgun (WGS) entry which is preliminary data.</text>
</comment>
<gene>
    <name evidence="3" type="ORF">DMH04_21095</name>
</gene>
<dbReference type="EMBL" id="QHKI01000017">
    <property type="protein sequence ID" value="RSM84211.1"/>
    <property type="molecule type" value="Genomic_DNA"/>
</dbReference>
<sequence length="196" mass="20416">MGSFRVGILAVVLAASACSSTEAGTPIARPGNDGSTTTQTPSTTTSTKPARPRTIDLKQFDPCKIIEKVAPELGLPAEKLTAEPAQGFAPGSVRCAQIRNRGIGSDFGVLHAMSRSVQEHATSYLVTTPITLEGFPALVMEGTYANDCYVGVDVADDQTLVISWTIYLENGKPAMNDVCAGTKKAAAAAMKLVVAA</sequence>
<organism evidence="3 4">
    <name type="scientific">Kibdelosporangium aridum</name>
    <dbReference type="NCBI Taxonomy" id="2030"/>
    <lineage>
        <taxon>Bacteria</taxon>
        <taxon>Bacillati</taxon>
        <taxon>Actinomycetota</taxon>
        <taxon>Actinomycetes</taxon>
        <taxon>Pseudonocardiales</taxon>
        <taxon>Pseudonocardiaceae</taxon>
        <taxon>Kibdelosporangium</taxon>
    </lineage>
</organism>
<reference evidence="3 4" key="1">
    <citation type="submission" date="2018-05" db="EMBL/GenBank/DDBJ databases">
        <title>Evolution of GPA BGCs.</title>
        <authorList>
            <person name="Waglechner N."/>
            <person name="Wright G.D."/>
        </authorList>
    </citation>
    <scope>NUCLEOTIDE SEQUENCE [LARGE SCALE GENOMIC DNA]</scope>
    <source>
        <strain evidence="3 4">A82846</strain>
    </source>
</reference>
<protein>
    <recommendedName>
        <fullName evidence="5">DUF3558 domain-containing protein</fullName>
    </recommendedName>
</protein>
<name>A0A428Z887_KIBAR</name>
<dbReference type="Proteomes" id="UP000287547">
    <property type="component" value="Unassembled WGS sequence"/>
</dbReference>
<feature type="chain" id="PRO_5039321799" description="DUF3558 domain-containing protein" evidence="2">
    <location>
        <begin position="24"/>
        <end position="196"/>
    </location>
</feature>
<feature type="compositionally biased region" description="Low complexity" evidence="1">
    <location>
        <begin position="35"/>
        <end position="47"/>
    </location>
</feature>
<feature type="region of interest" description="Disordered" evidence="1">
    <location>
        <begin position="22"/>
        <end position="50"/>
    </location>
</feature>
<proteinExistence type="predicted"/>
<evidence type="ECO:0000313" key="4">
    <source>
        <dbReference type="Proteomes" id="UP000287547"/>
    </source>
</evidence>
<dbReference type="PROSITE" id="PS51257">
    <property type="entry name" value="PROKAR_LIPOPROTEIN"/>
    <property type="match status" value="1"/>
</dbReference>
<feature type="signal peptide" evidence="2">
    <location>
        <begin position="1"/>
        <end position="23"/>
    </location>
</feature>
<dbReference type="AlphaFoldDB" id="A0A428Z887"/>
<accession>A0A428Z887</accession>
<keyword evidence="2" id="KW-0732">Signal</keyword>